<dbReference type="PROSITE" id="PS50925">
    <property type="entry name" value="BLUF"/>
    <property type="match status" value="1"/>
</dbReference>
<dbReference type="AlphaFoldDB" id="A0A3L9YBG6"/>
<protein>
    <submittedName>
        <fullName evidence="2">FAD-dependent sensor of blue light</fullName>
    </submittedName>
</protein>
<accession>A0A3L9YBG6</accession>
<evidence type="ECO:0000313" key="2">
    <source>
        <dbReference type="EMBL" id="RMA57714.1"/>
    </source>
</evidence>
<feature type="domain" description="BLUF" evidence="1">
    <location>
        <begin position="11"/>
        <end position="102"/>
    </location>
</feature>
<gene>
    <name evidence="2" type="ORF">BXY75_2519</name>
</gene>
<sequence length="143" mass="16552">MYLAVYTQKMNHTICYVSKLSEGFTDQDVNEVFETTQLNNNKAGITGILLFGFGNFFQVLEGEKKQIERLFDVILDDPRHHKIETLIHHDIEFPIFASYSSTFNVVKTKTDLTTIKSYLDIFNEKTPFTDKITRLINPFVHAP</sequence>
<dbReference type="EMBL" id="REFC01000014">
    <property type="protein sequence ID" value="RMA57714.1"/>
    <property type="molecule type" value="Genomic_DNA"/>
</dbReference>
<dbReference type="InterPro" id="IPR007024">
    <property type="entry name" value="BLUF_domain"/>
</dbReference>
<dbReference type="SUPFAM" id="SSF54975">
    <property type="entry name" value="Acylphosphatase/BLUF domain-like"/>
    <property type="match status" value="1"/>
</dbReference>
<comment type="caution">
    <text evidence="2">The sequence shown here is derived from an EMBL/GenBank/DDBJ whole genome shotgun (WGS) entry which is preliminary data.</text>
</comment>
<dbReference type="GO" id="GO:0071949">
    <property type="term" value="F:FAD binding"/>
    <property type="evidence" value="ECO:0007669"/>
    <property type="project" value="InterPro"/>
</dbReference>
<organism evidence="2 3">
    <name type="scientific">Ulvibacter antarcticus</name>
    <dbReference type="NCBI Taxonomy" id="442714"/>
    <lineage>
        <taxon>Bacteria</taxon>
        <taxon>Pseudomonadati</taxon>
        <taxon>Bacteroidota</taxon>
        <taxon>Flavobacteriia</taxon>
        <taxon>Flavobacteriales</taxon>
        <taxon>Flavobacteriaceae</taxon>
        <taxon>Ulvibacter</taxon>
    </lineage>
</organism>
<dbReference type="Proteomes" id="UP000271339">
    <property type="component" value="Unassembled WGS sequence"/>
</dbReference>
<dbReference type="Gene3D" id="3.30.70.100">
    <property type="match status" value="1"/>
</dbReference>
<evidence type="ECO:0000313" key="3">
    <source>
        <dbReference type="Proteomes" id="UP000271339"/>
    </source>
</evidence>
<keyword evidence="3" id="KW-1185">Reference proteome</keyword>
<dbReference type="Pfam" id="PF04940">
    <property type="entry name" value="BLUF"/>
    <property type="match status" value="1"/>
</dbReference>
<dbReference type="InterPro" id="IPR036046">
    <property type="entry name" value="Acylphosphatase-like_dom_sf"/>
</dbReference>
<dbReference type="SMART" id="SM01034">
    <property type="entry name" value="BLUF"/>
    <property type="match status" value="1"/>
</dbReference>
<dbReference type="GO" id="GO:0009882">
    <property type="term" value="F:blue light photoreceptor activity"/>
    <property type="evidence" value="ECO:0007669"/>
    <property type="project" value="InterPro"/>
</dbReference>
<reference evidence="2 3" key="1">
    <citation type="submission" date="2018-10" db="EMBL/GenBank/DDBJ databases">
        <title>Genomic Encyclopedia of Archaeal and Bacterial Type Strains, Phase II (KMG-II): from individual species to whole genera.</title>
        <authorList>
            <person name="Goeker M."/>
        </authorList>
    </citation>
    <scope>NUCLEOTIDE SEQUENCE [LARGE SCALE GENOMIC DNA]</scope>
    <source>
        <strain evidence="2 3">DSM 23424</strain>
    </source>
</reference>
<proteinExistence type="predicted"/>
<evidence type="ECO:0000259" key="1">
    <source>
        <dbReference type="PROSITE" id="PS50925"/>
    </source>
</evidence>
<name>A0A3L9YBG6_9FLAO</name>